<feature type="transmembrane region" description="Helical" evidence="6">
    <location>
        <begin position="304"/>
        <end position="326"/>
    </location>
</feature>
<evidence type="ECO:0000313" key="7">
    <source>
        <dbReference type="EMBL" id="GAA5215799.1"/>
    </source>
</evidence>
<reference evidence="8" key="1">
    <citation type="journal article" date="2019" name="Int. J. Syst. Evol. Microbiol.">
        <title>The Global Catalogue of Microorganisms (GCM) 10K type strain sequencing project: providing services to taxonomists for standard genome sequencing and annotation.</title>
        <authorList>
            <consortium name="The Broad Institute Genomics Platform"/>
            <consortium name="The Broad Institute Genome Sequencing Center for Infectious Disease"/>
            <person name="Wu L."/>
            <person name="Ma J."/>
        </authorList>
    </citation>
    <scope>NUCLEOTIDE SEQUENCE [LARGE SCALE GENOMIC DNA]</scope>
    <source>
        <strain evidence="8">JCM 18306</strain>
    </source>
</reference>
<proteinExistence type="predicted"/>
<protein>
    <submittedName>
        <fullName evidence="7">APC family permease</fullName>
    </submittedName>
</protein>
<keyword evidence="4 6" id="KW-1133">Transmembrane helix</keyword>
<feature type="transmembrane region" description="Helical" evidence="6">
    <location>
        <begin position="347"/>
        <end position="369"/>
    </location>
</feature>
<dbReference type="PIRSF" id="PIRSF006060">
    <property type="entry name" value="AA_transporter"/>
    <property type="match status" value="1"/>
</dbReference>
<feature type="transmembrane region" description="Helical" evidence="6">
    <location>
        <begin position="204"/>
        <end position="227"/>
    </location>
</feature>
<keyword evidence="5 6" id="KW-0472">Membrane</keyword>
<accession>A0ABP9TH27</accession>
<dbReference type="InterPro" id="IPR050367">
    <property type="entry name" value="APC_superfamily"/>
</dbReference>
<evidence type="ECO:0000313" key="8">
    <source>
        <dbReference type="Proteomes" id="UP001499878"/>
    </source>
</evidence>
<feature type="transmembrane region" description="Helical" evidence="6">
    <location>
        <begin position="62"/>
        <end position="84"/>
    </location>
</feature>
<gene>
    <name evidence="7" type="ORF">GCM10023323_66270</name>
</gene>
<dbReference type="PANTHER" id="PTHR42770:SF16">
    <property type="entry name" value="AMINO ACID PERMEASE"/>
    <property type="match status" value="1"/>
</dbReference>
<name>A0ABP9TH27_9ACTN</name>
<dbReference type="Pfam" id="PF13520">
    <property type="entry name" value="AA_permease_2"/>
    <property type="match status" value="1"/>
</dbReference>
<dbReference type="Gene3D" id="1.20.1740.10">
    <property type="entry name" value="Amino acid/polyamine transporter I"/>
    <property type="match status" value="1"/>
</dbReference>
<sequence>MTSSPPPRTVRKPDVRPARAGVLKQGSIGVIGAAIMAIAAISPLTTMSSNLSVSLVLGVGPATVLVILLTVLVFLFFTAGYVVLGRYVIDSGAYSAYVAHGLGRTAGSAIAVIATLGYNLAVVAFSGVAGYFLDSAFEPLGLDLPWWLYSLFVVALTGVLGYLGADVASKVTSLICGSQFLLLGAFVVAVLLRNSSGFQLDILAPSGLTGGAFGLSIVFVLLSLASFETTAAYGEETRDPHRTVPRATYLALFLLAGLFTVGTWAVVAGMNGAPREIAQAGPGEIVPELFGFYLGSWTSTPLKFVIAISIVGAAIAFHNLATRYMFSSARSGLFWSALSRTNSRRQTPHNAVLCQLLITIVFLIPFVVAGADPMVGLLPAIAGYNSLSMITKMGTTSISVIAASVRGRITGSLYATRIAPGLATLGFLAAGSLIVGHYSQVTESNAAWVNWMPLLLVVCAAYGALRHQHLHRRHQTGQEASEHAT</sequence>
<feature type="transmembrane region" description="Helical" evidence="6">
    <location>
        <begin position="381"/>
        <end position="402"/>
    </location>
</feature>
<comment type="caution">
    <text evidence="7">The sequence shown here is derived from an EMBL/GenBank/DDBJ whole genome shotgun (WGS) entry which is preliminary data.</text>
</comment>
<feature type="transmembrane region" description="Helical" evidence="6">
    <location>
        <begin position="447"/>
        <end position="465"/>
    </location>
</feature>
<feature type="transmembrane region" description="Helical" evidence="6">
    <location>
        <begin position="105"/>
        <end position="132"/>
    </location>
</feature>
<dbReference type="PANTHER" id="PTHR42770">
    <property type="entry name" value="AMINO ACID TRANSPORTER-RELATED"/>
    <property type="match status" value="1"/>
</dbReference>
<feature type="transmembrane region" description="Helical" evidence="6">
    <location>
        <begin position="171"/>
        <end position="192"/>
    </location>
</feature>
<feature type="transmembrane region" description="Helical" evidence="6">
    <location>
        <begin position="21"/>
        <end position="42"/>
    </location>
</feature>
<comment type="subcellular location">
    <subcellularLocation>
        <location evidence="1">Cell membrane</location>
        <topology evidence="1">Multi-pass membrane protein</topology>
    </subcellularLocation>
</comment>
<evidence type="ECO:0000256" key="5">
    <source>
        <dbReference type="ARBA" id="ARBA00023136"/>
    </source>
</evidence>
<feature type="transmembrane region" description="Helical" evidence="6">
    <location>
        <begin position="414"/>
        <end position="435"/>
    </location>
</feature>
<evidence type="ECO:0000256" key="2">
    <source>
        <dbReference type="ARBA" id="ARBA00022475"/>
    </source>
</evidence>
<evidence type="ECO:0000256" key="1">
    <source>
        <dbReference type="ARBA" id="ARBA00004651"/>
    </source>
</evidence>
<evidence type="ECO:0000256" key="6">
    <source>
        <dbReference type="SAM" id="Phobius"/>
    </source>
</evidence>
<keyword evidence="8" id="KW-1185">Reference proteome</keyword>
<keyword evidence="2" id="KW-1003">Cell membrane</keyword>
<feature type="transmembrane region" description="Helical" evidence="6">
    <location>
        <begin position="247"/>
        <end position="267"/>
    </location>
</feature>
<evidence type="ECO:0000256" key="3">
    <source>
        <dbReference type="ARBA" id="ARBA00022692"/>
    </source>
</evidence>
<organism evidence="7 8">
    <name type="scientific">Streptomyces thinghirensis</name>
    <dbReference type="NCBI Taxonomy" id="551547"/>
    <lineage>
        <taxon>Bacteria</taxon>
        <taxon>Bacillati</taxon>
        <taxon>Actinomycetota</taxon>
        <taxon>Actinomycetes</taxon>
        <taxon>Kitasatosporales</taxon>
        <taxon>Streptomycetaceae</taxon>
        <taxon>Streptomyces</taxon>
    </lineage>
</organism>
<evidence type="ECO:0000256" key="4">
    <source>
        <dbReference type="ARBA" id="ARBA00022989"/>
    </source>
</evidence>
<dbReference type="Proteomes" id="UP001499878">
    <property type="component" value="Unassembled WGS sequence"/>
</dbReference>
<dbReference type="InterPro" id="IPR002293">
    <property type="entry name" value="AA/rel_permease1"/>
</dbReference>
<dbReference type="EMBL" id="BAABJR010000023">
    <property type="protein sequence ID" value="GAA5215799.1"/>
    <property type="molecule type" value="Genomic_DNA"/>
</dbReference>
<feature type="transmembrane region" description="Helical" evidence="6">
    <location>
        <begin position="144"/>
        <end position="164"/>
    </location>
</feature>
<keyword evidence="3 6" id="KW-0812">Transmembrane</keyword>